<keyword evidence="1" id="KW-0472">Membrane</keyword>
<feature type="transmembrane region" description="Helical" evidence="1">
    <location>
        <begin position="70"/>
        <end position="88"/>
    </location>
</feature>
<reference evidence="2 3" key="1">
    <citation type="submission" date="2024-08" db="EMBL/GenBank/DDBJ databases">
        <authorList>
            <person name="Vancuren S.J."/>
            <person name="Allen-Vercoe E."/>
        </authorList>
    </citation>
    <scope>NUCLEOTIDE SEQUENCE [LARGE SCALE GENOMIC DNA]</scope>
    <source>
        <strain evidence="2 3">16-6-I_42_FAA</strain>
    </source>
</reference>
<keyword evidence="1" id="KW-1133">Transmembrane helix</keyword>
<sequence>MGDVFVMTVMVTGIIGDRGVIYKLLTLLAIMLYSIVFGTVRYAIFIWLLYRFSVIYMAFFYFMIGPMFDFLYLVMIYAVFVNRMIGVYDSRKGKGVWKWS</sequence>
<dbReference type="Proteomes" id="UP001614216">
    <property type="component" value="Unassembled WGS sequence"/>
</dbReference>
<dbReference type="EMBL" id="JBITRD010000002">
    <property type="protein sequence ID" value="MFI7844306.1"/>
    <property type="molecule type" value="Genomic_DNA"/>
</dbReference>
<keyword evidence="1" id="KW-0812">Transmembrane</keyword>
<gene>
    <name evidence="2" type="ORF">ACIF0M_01905</name>
</gene>
<accession>A0ABW8AVA1</accession>
<organism evidence="2 3">
    <name type="scientific">Dorea amylophila</name>
    <dbReference type="NCBI Taxonomy" id="2981789"/>
    <lineage>
        <taxon>Bacteria</taxon>
        <taxon>Bacillati</taxon>
        <taxon>Bacillota</taxon>
        <taxon>Clostridia</taxon>
        <taxon>Lachnospirales</taxon>
        <taxon>Lachnospiraceae</taxon>
        <taxon>Dorea</taxon>
    </lineage>
</organism>
<protein>
    <submittedName>
        <fullName evidence="2">Uncharacterized protein</fullName>
    </submittedName>
</protein>
<dbReference type="RefSeq" id="WP_396568936.1">
    <property type="nucleotide sequence ID" value="NZ_JBITRD010000002.1"/>
</dbReference>
<name>A0ABW8AVA1_9FIRM</name>
<evidence type="ECO:0000313" key="3">
    <source>
        <dbReference type="Proteomes" id="UP001614216"/>
    </source>
</evidence>
<keyword evidence="3" id="KW-1185">Reference proteome</keyword>
<evidence type="ECO:0000256" key="1">
    <source>
        <dbReference type="SAM" id="Phobius"/>
    </source>
</evidence>
<evidence type="ECO:0000313" key="2">
    <source>
        <dbReference type="EMBL" id="MFI7844306.1"/>
    </source>
</evidence>
<comment type="caution">
    <text evidence="2">The sequence shown here is derived from an EMBL/GenBank/DDBJ whole genome shotgun (WGS) entry which is preliminary data.</text>
</comment>
<proteinExistence type="predicted"/>